<evidence type="ECO:0000256" key="1">
    <source>
        <dbReference type="ARBA" id="ARBA00006484"/>
    </source>
</evidence>
<dbReference type="RefSeq" id="WP_062472121.1">
    <property type="nucleotide sequence ID" value="NZ_BBYN01000037.1"/>
</dbReference>
<dbReference type="NCBIfam" id="NF047420">
    <property type="entry name" value="EF_P_mod_YmfI"/>
    <property type="match status" value="1"/>
</dbReference>
<dbReference type="GO" id="GO:0004316">
    <property type="term" value="F:3-oxoacyl-[acyl-carrier-protein] reductase (NADPH) activity"/>
    <property type="evidence" value="ECO:0007669"/>
    <property type="project" value="UniProtKB-EC"/>
</dbReference>
<comment type="similarity">
    <text evidence="1">Belongs to the short-chain dehydrogenases/reductases (SDR) family.</text>
</comment>
<dbReference type="KEGG" id="jda:BW727_100620"/>
<gene>
    <name evidence="2" type="primary">fabG_1</name>
    <name evidence="2" type="ORF">BW727_100620</name>
</gene>
<dbReference type="InterPro" id="IPR036291">
    <property type="entry name" value="NAD(P)-bd_dom_sf"/>
</dbReference>
<proteinExistence type="inferred from homology"/>
<dbReference type="SUPFAM" id="SSF51735">
    <property type="entry name" value="NAD(P)-binding Rossmann-fold domains"/>
    <property type="match status" value="1"/>
</dbReference>
<protein>
    <submittedName>
        <fullName evidence="2">3-oxoacyl-[acyl-carrier-protein] reductase FabG</fullName>
        <ecNumber evidence="2">1.1.1.100</ecNumber>
    </submittedName>
</protein>
<keyword evidence="3" id="KW-1185">Reference proteome</keyword>
<dbReference type="AlphaFoldDB" id="A0A1S6IN84"/>
<organism evidence="2 3">
    <name type="scientific">Jeotgalibaca dankookensis</name>
    <dbReference type="NCBI Taxonomy" id="708126"/>
    <lineage>
        <taxon>Bacteria</taxon>
        <taxon>Bacillati</taxon>
        <taxon>Bacillota</taxon>
        <taxon>Bacilli</taxon>
        <taxon>Lactobacillales</taxon>
        <taxon>Carnobacteriaceae</taxon>
        <taxon>Jeotgalibaca</taxon>
    </lineage>
</organism>
<dbReference type="Pfam" id="PF13561">
    <property type="entry name" value="adh_short_C2"/>
    <property type="match status" value="1"/>
</dbReference>
<evidence type="ECO:0000313" key="2">
    <source>
        <dbReference type="EMBL" id="AQS53013.1"/>
    </source>
</evidence>
<dbReference type="EMBL" id="CP019728">
    <property type="protein sequence ID" value="AQS53013.1"/>
    <property type="molecule type" value="Genomic_DNA"/>
</dbReference>
<dbReference type="PRINTS" id="PR00081">
    <property type="entry name" value="GDHRDH"/>
</dbReference>
<keyword evidence="2" id="KW-0560">Oxidoreductase</keyword>
<dbReference type="STRING" id="708126.BW727_100620"/>
<sequence length="241" mass="27241">MKSALVTGSSGDIGRSVCRKLAADGWSLYLHYHSNKKVVDDLIYEFTILYPEQDFFPLQVNLEEDYAIERLKKQIFSLNAVIFAHGTTEYGLLKDLTSEKMDTLWKMHVKIPILITQAFQNKLHRDRNGRVVFISSVYGEMGSGNEVFYSTVKGAQLAFVRAYSKEVASWGITVNAISPGAIDTHMNEHYSDNDLEVLKQEIPMRRLGKASEVSFWVSQLLQPESSYMTGQSLTISGGWLK</sequence>
<dbReference type="InterPro" id="IPR002347">
    <property type="entry name" value="SDR_fam"/>
</dbReference>
<dbReference type="Gene3D" id="3.40.50.720">
    <property type="entry name" value="NAD(P)-binding Rossmann-like Domain"/>
    <property type="match status" value="1"/>
</dbReference>
<dbReference type="PANTHER" id="PTHR42879:SF2">
    <property type="entry name" value="3-OXOACYL-[ACYL-CARRIER-PROTEIN] REDUCTASE FABG"/>
    <property type="match status" value="1"/>
</dbReference>
<name>A0A1S6IN84_9LACT</name>
<dbReference type="CDD" id="cd05233">
    <property type="entry name" value="SDR_c"/>
    <property type="match status" value="1"/>
</dbReference>
<dbReference type="InterPro" id="IPR050259">
    <property type="entry name" value="SDR"/>
</dbReference>
<dbReference type="EC" id="1.1.1.100" evidence="2"/>
<reference evidence="2 3" key="1">
    <citation type="journal article" date="2014" name="Int. J. Syst. Evol. Microbiol.">
        <title>Jeotgalibaca dankookensis gen. nov., sp. nov., a member of the family Carnobacteriaceae, isolated from seujeot (Korean traditional food).</title>
        <authorList>
            <person name="Lee D.G."/>
            <person name="Trujillo M.E."/>
            <person name="Kang H."/>
            <person name="Ahn T.Y."/>
        </authorList>
    </citation>
    <scope>NUCLEOTIDE SEQUENCE [LARGE SCALE GENOMIC DNA]</scope>
    <source>
        <strain evidence="2 3">EX-07</strain>
    </source>
</reference>
<accession>A0A1S6IN84</accession>
<dbReference type="PANTHER" id="PTHR42879">
    <property type="entry name" value="3-OXOACYL-(ACYL-CARRIER-PROTEIN) REDUCTASE"/>
    <property type="match status" value="1"/>
</dbReference>
<evidence type="ECO:0000313" key="3">
    <source>
        <dbReference type="Proteomes" id="UP000188993"/>
    </source>
</evidence>
<dbReference type="Proteomes" id="UP000188993">
    <property type="component" value="Chromosome"/>
</dbReference>
<dbReference type="OrthoDB" id="9803333at2"/>